<dbReference type="AlphaFoldDB" id="A0AAV2CVX7"/>
<sequence>MARYQGVGDEGMRGLAAPASYQGVGNLELRGRNCCRGAKASRAGGGAGSGTMARCGGEKKRKGRSGVAGGSGSVLSLVAAAGKGEEAGRCGGSVVGEGRGESMDGVGWRRPRSMDGGGDE</sequence>
<protein>
    <submittedName>
        <fullName evidence="2">Uncharacterized protein</fullName>
    </submittedName>
</protein>
<proteinExistence type="predicted"/>
<name>A0AAV2CVX7_9ROSI</name>
<accession>A0AAV2CVX7</accession>
<feature type="region of interest" description="Disordered" evidence="1">
    <location>
        <begin position="83"/>
        <end position="120"/>
    </location>
</feature>
<organism evidence="2 3">
    <name type="scientific">Linum trigynum</name>
    <dbReference type="NCBI Taxonomy" id="586398"/>
    <lineage>
        <taxon>Eukaryota</taxon>
        <taxon>Viridiplantae</taxon>
        <taxon>Streptophyta</taxon>
        <taxon>Embryophyta</taxon>
        <taxon>Tracheophyta</taxon>
        <taxon>Spermatophyta</taxon>
        <taxon>Magnoliopsida</taxon>
        <taxon>eudicotyledons</taxon>
        <taxon>Gunneridae</taxon>
        <taxon>Pentapetalae</taxon>
        <taxon>rosids</taxon>
        <taxon>fabids</taxon>
        <taxon>Malpighiales</taxon>
        <taxon>Linaceae</taxon>
        <taxon>Linum</taxon>
    </lineage>
</organism>
<evidence type="ECO:0000313" key="3">
    <source>
        <dbReference type="Proteomes" id="UP001497516"/>
    </source>
</evidence>
<feature type="region of interest" description="Disordered" evidence="1">
    <location>
        <begin position="38"/>
        <end position="71"/>
    </location>
</feature>
<keyword evidence="3" id="KW-1185">Reference proteome</keyword>
<evidence type="ECO:0000256" key="1">
    <source>
        <dbReference type="SAM" id="MobiDB-lite"/>
    </source>
</evidence>
<dbReference type="Proteomes" id="UP001497516">
    <property type="component" value="Chromosome 10"/>
</dbReference>
<reference evidence="2 3" key="1">
    <citation type="submission" date="2024-04" db="EMBL/GenBank/DDBJ databases">
        <authorList>
            <person name="Fracassetti M."/>
        </authorList>
    </citation>
    <scope>NUCLEOTIDE SEQUENCE [LARGE SCALE GENOMIC DNA]</scope>
</reference>
<gene>
    <name evidence="2" type="ORF">LTRI10_LOCUS7469</name>
</gene>
<dbReference type="EMBL" id="OZ034814">
    <property type="protein sequence ID" value="CAL1360008.1"/>
    <property type="molecule type" value="Genomic_DNA"/>
</dbReference>
<evidence type="ECO:0000313" key="2">
    <source>
        <dbReference type="EMBL" id="CAL1360008.1"/>
    </source>
</evidence>